<dbReference type="Pfam" id="PF10975">
    <property type="entry name" value="DUF2802"/>
    <property type="match status" value="1"/>
</dbReference>
<accession>A0A1I4NEV6</accession>
<dbReference type="InterPro" id="IPR021244">
    <property type="entry name" value="DUF2802"/>
</dbReference>
<evidence type="ECO:0000256" key="1">
    <source>
        <dbReference type="SAM" id="Coils"/>
    </source>
</evidence>
<keyword evidence="4" id="KW-1185">Reference proteome</keyword>
<feature type="coiled-coil region" evidence="1">
    <location>
        <begin position="63"/>
        <end position="90"/>
    </location>
</feature>
<dbReference type="STRING" id="1720063.SAMN05216217_101260"/>
<evidence type="ECO:0000313" key="3">
    <source>
        <dbReference type="EMBL" id="SFM13925.1"/>
    </source>
</evidence>
<protein>
    <recommendedName>
        <fullName evidence="5">DUF2802 domain-containing protein</fullName>
    </recommendedName>
</protein>
<keyword evidence="1" id="KW-0175">Coiled coil</keyword>
<evidence type="ECO:0000313" key="4">
    <source>
        <dbReference type="Proteomes" id="UP000243629"/>
    </source>
</evidence>
<evidence type="ECO:0000256" key="2">
    <source>
        <dbReference type="SAM" id="Phobius"/>
    </source>
</evidence>
<keyword evidence="2" id="KW-0812">Transmembrane</keyword>
<reference evidence="4" key="1">
    <citation type="submission" date="2016-10" db="EMBL/GenBank/DDBJ databases">
        <authorList>
            <person name="Varghese N."/>
            <person name="Submissions S."/>
        </authorList>
    </citation>
    <scope>NUCLEOTIDE SEQUENCE [LARGE SCALE GENOMIC DNA]</scope>
    <source>
        <strain evidence="4">DSM 24213</strain>
    </source>
</reference>
<gene>
    <name evidence="3" type="ORF">SAMN05216217_101260</name>
</gene>
<name>A0A1I4NEV6_9GAMM</name>
<dbReference type="AlphaFoldDB" id="A0A1I4NEV6"/>
<organism evidence="3 4">
    <name type="scientific">Halopseudomonas yangmingensis</name>
    <dbReference type="NCBI Taxonomy" id="1720063"/>
    <lineage>
        <taxon>Bacteria</taxon>
        <taxon>Pseudomonadati</taxon>
        <taxon>Pseudomonadota</taxon>
        <taxon>Gammaproteobacteria</taxon>
        <taxon>Pseudomonadales</taxon>
        <taxon>Pseudomonadaceae</taxon>
        <taxon>Halopseudomonas</taxon>
    </lineage>
</organism>
<dbReference type="Proteomes" id="UP000243629">
    <property type="component" value="Unassembled WGS sequence"/>
</dbReference>
<evidence type="ECO:0008006" key="5">
    <source>
        <dbReference type="Google" id="ProtNLM"/>
    </source>
</evidence>
<keyword evidence="2" id="KW-0472">Membrane</keyword>
<proteinExistence type="predicted"/>
<sequence>MQGDGVLILAGLVAGLLLAAVVALFWLLRGSIDTGRRLQQRFDELQSQQRLLASELAGFQQTNIQMGEQLTVLNQQIKRLQERQQQVEQQDPVSVSYSQASRLVGLGASADDLTQACGITKAEADLLIKMHAR</sequence>
<keyword evidence="2" id="KW-1133">Transmembrane helix</keyword>
<dbReference type="EMBL" id="FOUI01000001">
    <property type="protein sequence ID" value="SFM13925.1"/>
    <property type="molecule type" value="Genomic_DNA"/>
</dbReference>
<feature type="transmembrane region" description="Helical" evidence="2">
    <location>
        <begin position="6"/>
        <end position="28"/>
    </location>
</feature>